<evidence type="ECO:0000313" key="1">
    <source>
        <dbReference type="EMBL" id="VGO16319.1"/>
    </source>
</evidence>
<keyword evidence="2" id="KW-1185">Reference proteome</keyword>
<gene>
    <name evidence="1" type="ORF">PDESU_04910</name>
</gene>
<accession>A0A6C2U8V9</accession>
<protein>
    <submittedName>
        <fullName evidence="1">Uncharacterized protein</fullName>
    </submittedName>
</protein>
<sequence>MRTRNTIEFLGIWEQLNNPDFNSIEFDGIRNQAGLNRKKRWSRNNVISTTKGEIMATNPIGKDTKTIGINMSKKMSDDLEERANSMHLERE</sequence>
<organism evidence="1 2">
    <name type="scientific">Pontiella desulfatans</name>
    <dbReference type="NCBI Taxonomy" id="2750659"/>
    <lineage>
        <taxon>Bacteria</taxon>
        <taxon>Pseudomonadati</taxon>
        <taxon>Kiritimatiellota</taxon>
        <taxon>Kiritimatiellia</taxon>
        <taxon>Kiritimatiellales</taxon>
        <taxon>Pontiellaceae</taxon>
        <taxon>Pontiella</taxon>
    </lineage>
</organism>
<dbReference type="AlphaFoldDB" id="A0A6C2U8V9"/>
<evidence type="ECO:0000313" key="2">
    <source>
        <dbReference type="Proteomes" id="UP000366872"/>
    </source>
</evidence>
<proteinExistence type="predicted"/>
<dbReference type="EMBL" id="CAAHFG010000003">
    <property type="protein sequence ID" value="VGO16319.1"/>
    <property type="molecule type" value="Genomic_DNA"/>
</dbReference>
<dbReference type="Proteomes" id="UP000366872">
    <property type="component" value="Unassembled WGS sequence"/>
</dbReference>
<reference evidence="1 2" key="1">
    <citation type="submission" date="2019-04" db="EMBL/GenBank/DDBJ databases">
        <authorList>
            <person name="Van Vliet M D."/>
        </authorList>
    </citation>
    <scope>NUCLEOTIDE SEQUENCE [LARGE SCALE GENOMIC DNA]</scope>
    <source>
        <strain evidence="1 2">F1</strain>
    </source>
</reference>
<name>A0A6C2U8V9_PONDE</name>